<gene>
    <name evidence="1" type="ORF">FA584_02885</name>
</gene>
<reference evidence="1 2" key="1">
    <citation type="journal article" date="2017" name="Environ. Sci. Technol.">
        <title>Organohalide Respiration with Chlorinated Ethenes under Low pH Conditions.</title>
        <authorList>
            <person name="Yang Y."/>
            <person name="Capiro N.L."/>
            <person name="Marcet T.F."/>
            <person name="Yan J."/>
            <person name="Pennell K.D."/>
            <person name="Loffler F.E."/>
        </authorList>
    </citation>
    <scope>NUCLEOTIDE SEQUENCE [LARGE SCALE GENOMIC DNA]</scope>
    <source>
        <strain evidence="1 2">ACSDCE</strain>
    </source>
</reference>
<name>A0AA92IXW3_9BACT</name>
<sequence length="122" mass="13629">MEIVLIVIVLILLFIVFSKVSSKNSKELIYPLIVQSLNTEKPIEISDKHYSAAERFSIDNGGNAKNNNICWATLQIFGKEVFVNFVKVPSNGTFVITASYMTITMEQGINELITKITEIASK</sequence>
<proteinExistence type="predicted"/>
<evidence type="ECO:0000313" key="2">
    <source>
        <dbReference type="Proteomes" id="UP000502831"/>
    </source>
</evidence>
<accession>A0AA92IXW3</accession>
<dbReference type="EMBL" id="CP039734">
    <property type="protein sequence ID" value="QIR75218.1"/>
    <property type="molecule type" value="Genomic_DNA"/>
</dbReference>
<evidence type="ECO:0000313" key="1">
    <source>
        <dbReference type="EMBL" id="QIR75218.1"/>
    </source>
</evidence>
<protein>
    <submittedName>
        <fullName evidence="1">Uncharacterized protein</fullName>
    </submittedName>
</protein>
<organism evidence="1 2">
    <name type="scientific">Sulfurospirillum diekertiae</name>
    <dbReference type="NCBI Taxonomy" id="1854492"/>
    <lineage>
        <taxon>Bacteria</taxon>
        <taxon>Pseudomonadati</taxon>
        <taxon>Campylobacterota</taxon>
        <taxon>Epsilonproteobacteria</taxon>
        <taxon>Campylobacterales</taxon>
        <taxon>Sulfurospirillaceae</taxon>
        <taxon>Sulfurospirillum</taxon>
    </lineage>
</organism>
<dbReference type="AlphaFoldDB" id="A0AA92IXW3"/>
<dbReference type="Proteomes" id="UP000502831">
    <property type="component" value="Chromosome"/>
</dbReference>
<dbReference type="RefSeq" id="WP_167749294.1">
    <property type="nucleotide sequence ID" value="NZ_CP039734.2"/>
</dbReference>